<evidence type="ECO:0000313" key="2">
    <source>
        <dbReference type="Proteomes" id="UP000003240"/>
    </source>
</evidence>
<organism evidence="1 2">
    <name type="scientific">Acetonema longum DSM 6540</name>
    <dbReference type="NCBI Taxonomy" id="1009370"/>
    <lineage>
        <taxon>Bacteria</taxon>
        <taxon>Bacillati</taxon>
        <taxon>Bacillota</taxon>
        <taxon>Negativicutes</taxon>
        <taxon>Acetonemataceae</taxon>
        <taxon>Acetonema</taxon>
    </lineage>
</organism>
<dbReference type="EMBL" id="AFGF01000107">
    <property type="protein sequence ID" value="EGO63559.1"/>
    <property type="molecule type" value="Genomic_DNA"/>
</dbReference>
<reference evidence="1 2" key="1">
    <citation type="journal article" date="2011" name="EMBO J.">
        <title>Structural diversity of bacterial flagellar motors.</title>
        <authorList>
            <person name="Chen S."/>
            <person name="Beeby M."/>
            <person name="Murphy G.E."/>
            <person name="Leadbetter J.R."/>
            <person name="Hendrixson D.R."/>
            <person name="Briegel A."/>
            <person name="Li Z."/>
            <person name="Shi J."/>
            <person name="Tocheva E.I."/>
            <person name="Muller A."/>
            <person name="Dobro M.J."/>
            <person name="Jensen G.J."/>
        </authorList>
    </citation>
    <scope>NUCLEOTIDE SEQUENCE [LARGE SCALE GENOMIC DNA]</scope>
    <source>
        <strain evidence="1 2">DSM 6540</strain>
    </source>
</reference>
<protein>
    <submittedName>
        <fullName evidence="1">Uncharacterized protein</fullName>
    </submittedName>
</protein>
<dbReference type="AlphaFoldDB" id="F7NKB8"/>
<dbReference type="Proteomes" id="UP000003240">
    <property type="component" value="Unassembled WGS sequence"/>
</dbReference>
<dbReference type="eggNOG" id="ENOG5033EPV">
    <property type="taxonomic scope" value="Bacteria"/>
</dbReference>
<accession>F7NKB8</accession>
<evidence type="ECO:0000313" key="1">
    <source>
        <dbReference type="EMBL" id="EGO63559.1"/>
    </source>
</evidence>
<keyword evidence="2" id="KW-1185">Reference proteome</keyword>
<gene>
    <name evidence="1" type="ORF">ALO_12656</name>
</gene>
<comment type="caution">
    <text evidence="1">The sequence shown here is derived from an EMBL/GenBank/DDBJ whole genome shotgun (WGS) entry which is preliminary data.</text>
</comment>
<name>F7NKB8_9FIRM</name>
<sequence length="124" mass="14457">MTLDEHIYSCSGTEHGLELKRLLQELKHRRETEIRPATRFLGNTLLQQIGHVQSENLEEKKALEWYLAHPSPKSKEEYAMELVDGQMSRETELAILGYDDKARAEVRRKVIEKNAARGYYEDAR</sequence>
<dbReference type="STRING" id="1009370.ALO_12656"/>
<dbReference type="RefSeq" id="WP_004096199.1">
    <property type="nucleotide sequence ID" value="NZ_AFGF01000107.1"/>
</dbReference>
<proteinExistence type="predicted"/>